<dbReference type="AlphaFoldDB" id="A0A4C1V5V4"/>
<dbReference type="Gene3D" id="2.60.120.10">
    <property type="entry name" value="Jelly Rolls"/>
    <property type="match status" value="1"/>
</dbReference>
<dbReference type="Proteomes" id="UP000299102">
    <property type="component" value="Unassembled WGS sequence"/>
</dbReference>
<dbReference type="SUPFAM" id="SSF51197">
    <property type="entry name" value="Clavaminate synthase-like"/>
    <property type="match status" value="1"/>
</dbReference>
<organism evidence="2 3">
    <name type="scientific">Eumeta variegata</name>
    <name type="common">Bagworm moth</name>
    <name type="synonym">Eumeta japonica</name>
    <dbReference type="NCBI Taxonomy" id="151549"/>
    <lineage>
        <taxon>Eukaryota</taxon>
        <taxon>Metazoa</taxon>
        <taxon>Ecdysozoa</taxon>
        <taxon>Arthropoda</taxon>
        <taxon>Hexapoda</taxon>
        <taxon>Insecta</taxon>
        <taxon>Pterygota</taxon>
        <taxon>Neoptera</taxon>
        <taxon>Endopterygota</taxon>
        <taxon>Lepidoptera</taxon>
        <taxon>Glossata</taxon>
        <taxon>Ditrysia</taxon>
        <taxon>Tineoidea</taxon>
        <taxon>Psychidae</taxon>
        <taxon>Oiketicinae</taxon>
        <taxon>Eumeta</taxon>
    </lineage>
</organism>
<dbReference type="EMBL" id="BGZK01000285">
    <property type="protein sequence ID" value="GBP34218.1"/>
    <property type="molecule type" value="Genomic_DNA"/>
</dbReference>
<name>A0A4C1V5V4_EUMVA</name>
<reference evidence="2 3" key="1">
    <citation type="journal article" date="2019" name="Commun. Biol.">
        <title>The bagworm genome reveals a unique fibroin gene that provides high tensile strength.</title>
        <authorList>
            <person name="Kono N."/>
            <person name="Nakamura H."/>
            <person name="Ohtoshi R."/>
            <person name="Tomita M."/>
            <person name="Numata K."/>
            <person name="Arakawa K."/>
        </authorList>
    </citation>
    <scope>NUCLEOTIDE SEQUENCE [LARGE SCALE GENOMIC DNA]</scope>
</reference>
<accession>A0A4C1V5V4</accession>
<evidence type="ECO:0000259" key="1">
    <source>
        <dbReference type="Pfam" id="PF13621"/>
    </source>
</evidence>
<dbReference type="OrthoDB" id="415358at2759"/>
<dbReference type="InterPro" id="IPR014710">
    <property type="entry name" value="RmlC-like_jellyroll"/>
</dbReference>
<proteinExistence type="predicted"/>
<dbReference type="Pfam" id="PF13621">
    <property type="entry name" value="Cupin_8"/>
    <property type="match status" value="1"/>
</dbReference>
<dbReference type="InterPro" id="IPR041667">
    <property type="entry name" value="Cupin_8"/>
</dbReference>
<sequence length="142" mass="16506">MSDFQHDIIKRSFKVLHEESSEKKVTVAITPNGLADGIAKDETGIEYFVTPLEVEMTMTEFLNTLDRKREKFITYIQKQNSNLTDDFKELLCDVELEIPFASKAFNKTPDAVNFWMGDDRAVTSRVMRQNASRRRLDRRKPV</sequence>
<evidence type="ECO:0000313" key="3">
    <source>
        <dbReference type="Proteomes" id="UP000299102"/>
    </source>
</evidence>
<dbReference type="STRING" id="151549.A0A4C1V5V4"/>
<keyword evidence="3" id="KW-1185">Reference proteome</keyword>
<evidence type="ECO:0000313" key="2">
    <source>
        <dbReference type="EMBL" id="GBP34218.1"/>
    </source>
</evidence>
<comment type="caution">
    <text evidence="2">The sequence shown here is derived from an EMBL/GenBank/DDBJ whole genome shotgun (WGS) entry which is preliminary data.</text>
</comment>
<feature type="domain" description="Cupin-like" evidence="1">
    <location>
        <begin position="14"/>
        <end position="124"/>
    </location>
</feature>
<protein>
    <submittedName>
        <fullName evidence="2">JmjC domain-containing protein 7</fullName>
    </submittedName>
</protein>
<gene>
    <name evidence="2" type="primary">Jmjd7</name>
    <name evidence="2" type="ORF">EVAR_30772_1</name>
</gene>